<protein>
    <submittedName>
        <fullName evidence="1">Uncharacterized protein</fullName>
    </submittedName>
</protein>
<proteinExistence type="predicted"/>
<dbReference type="InParanoid" id="K2RBA7"/>
<dbReference type="HOGENOM" id="CLU_3437521_0_0_1"/>
<comment type="caution">
    <text evidence="1">The sequence shown here is derived from an EMBL/GenBank/DDBJ whole genome shotgun (WGS) entry which is preliminary data.</text>
</comment>
<gene>
    <name evidence="1" type="ORF">MPH_02942</name>
</gene>
<name>K2RBA7_MACPH</name>
<feature type="non-terminal residue" evidence="1">
    <location>
        <position position="1"/>
    </location>
</feature>
<organism evidence="1 2">
    <name type="scientific">Macrophomina phaseolina (strain MS6)</name>
    <name type="common">Charcoal rot fungus</name>
    <dbReference type="NCBI Taxonomy" id="1126212"/>
    <lineage>
        <taxon>Eukaryota</taxon>
        <taxon>Fungi</taxon>
        <taxon>Dikarya</taxon>
        <taxon>Ascomycota</taxon>
        <taxon>Pezizomycotina</taxon>
        <taxon>Dothideomycetes</taxon>
        <taxon>Dothideomycetes incertae sedis</taxon>
        <taxon>Botryosphaeriales</taxon>
        <taxon>Botryosphaeriaceae</taxon>
        <taxon>Macrophomina</taxon>
    </lineage>
</organism>
<accession>K2RBA7</accession>
<dbReference type="VEuPathDB" id="FungiDB:MPH_02942"/>
<feature type="non-terminal residue" evidence="1">
    <location>
        <position position="12"/>
    </location>
</feature>
<evidence type="ECO:0000313" key="1">
    <source>
        <dbReference type="EMBL" id="EKG19796.1"/>
    </source>
</evidence>
<evidence type="ECO:0000313" key="2">
    <source>
        <dbReference type="Proteomes" id="UP000007129"/>
    </source>
</evidence>
<dbReference type="Proteomes" id="UP000007129">
    <property type="component" value="Unassembled WGS sequence"/>
</dbReference>
<dbReference type="EMBL" id="AHHD01000109">
    <property type="protein sequence ID" value="EKG19796.1"/>
    <property type="molecule type" value="Genomic_DNA"/>
</dbReference>
<reference evidence="1 2" key="1">
    <citation type="journal article" date="2012" name="BMC Genomics">
        <title>Tools to kill: Genome of one of the most destructive plant pathogenic fungi Macrophomina phaseolina.</title>
        <authorList>
            <person name="Islam M.S."/>
            <person name="Haque M.S."/>
            <person name="Islam M.M."/>
            <person name="Emdad E.M."/>
            <person name="Halim A."/>
            <person name="Hossen Q.M.M."/>
            <person name="Hossain M.Z."/>
            <person name="Ahmed B."/>
            <person name="Rahim S."/>
            <person name="Rahman M.S."/>
            <person name="Alam M.M."/>
            <person name="Hou S."/>
            <person name="Wan X."/>
            <person name="Saito J.A."/>
            <person name="Alam M."/>
        </authorList>
    </citation>
    <scope>NUCLEOTIDE SEQUENCE [LARGE SCALE GENOMIC DNA]</scope>
    <source>
        <strain evidence="1 2">MS6</strain>
    </source>
</reference>
<sequence length="12" mass="1448">KLKYTLITLIKN</sequence>